<proteinExistence type="predicted"/>
<name>A0A5C5SA18_9STRE</name>
<dbReference type="RefSeq" id="WP_146567479.1">
    <property type="nucleotide sequence ID" value="NZ_VOHL01000004.1"/>
</dbReference>
<dbReference type="AlphaFoldDB" id="A0A5C5SA18"/>
<dbReference type="NCBIfam" id="NF041014">
    <property type="entry name" value="pilin_ComGG_2"/>
    <property type="match status" value="1"/>
</dbReference>
<organism evidence="1 2">
    <name type="scientific">Streptococcus cuniculipharyngis</name>
    <dbReference type="NCBI Taxonomy" id="1562651"/>
    <lineage>
        <taxon>Bacteria</taxon>
        <taxon>Bacillati</taxon>
        <taxon>Bacillota</taxon>
        <taxon>Bacilli</taxon>
        <taxon>Lactobacillales</taxon>
        <taxon>Streptococcaceae</taxon>
        <taxon>Streptococcus</taxon>
    </lineage>
</organism>
<evidence type="ECO:0000313" key="2">
    <source>
        <dbReference type="Proteomes" id="UP000317430"/>
    </source>
</evidence>
<protein>
    <submittedName>
        <fullName evidence="1">Competence protein ComGG</fullName>
    </submittedName>
</protein>
<evidence type="ECO:0000313" key="1">
    <source>
        <dbReference type="EMBL" id="TWS97368.1"/>
    </source>
</evidence>
<reference evidence="1 2" key="1">
    <citation type="submission" date="2019-08" db="EMBL/GenBank/DDBJ databases">
        <authorList>
            <person name="Lei W."/>
        </authorList>
    </citation>
    <scope>NUCLEOTIDE SEQUENCE [LARGE SCALE GENOMIC DNA]</scope>
    <source>
        <strain evidence="1 2">CCUG 66496</strain>
    </source>
</reference>
<dbReference type="Proteomes" id="UP000317430">
    <property type="component" value="Unassembled WGS sequence"/>
</dbReference>
<sequence>MILNIKVKAGIMLYALLLSSLFLLLLQFYTNQVISYQKQNQALLTSSRAYLMAEYVRGKEEKQGEVNFTQGQVRYQRENNQLIVTVLLDNREYHYNFREEFSSSMD</sequence>
<dbReference type="OrthoDB" id="2237524at2"/>
<dbReference type="InterPro" id="IPR047665">
    <property type="entry name" value="ComGG_streptococcus-type"/>
</dbReference>
<comment type="caution">
    <text evidence="1">The sequence shown here is derived from an EMBL/GenBank/DDBJ whole genome shotgun (WGS) entry which is preliminary data.</text>
</comment>
<keyword evidence="2" id="KW-1185">Reference proteome</keyword>
<accession>A0A5C5SA18</accession>
<dbReference type="EMBL" id="VOHL01000004">
    <property type="protein sequence ID" value="TWS97368.1"/>
    <property type="molecule type" value="Genomic_DNA"/>
</dbReference>
<gene>
    <name evidence="1" type="ORF">FRX57_05430</name>
</gene>